<feature type="compositionally biased region" description="Acidic residues" evidence="1">
    <location>
        <begin position="442"/>
        <end position="464"/>
    </location>
</feature>
<feature type="region of interest" description="Disordered" evidence="1">
    <location>
        <begin position="308"/>
        <end position="486"/>
    </location>
</feature>
<feature type="compositionally biased region" description="Basic and acidic residues" evidence="1">
    <location>
        <begin position="17"/>
        <end position="26"/>
    </location>
</feature>
<protein>
    <submittedName>
        <fullName evidence="2">Leo1-domain-containing protein</fullName>
    </submittedName>
</protein>
<accession>A0A1Y1ZJ57</accession>
<feature type="compositionally biased region" description="Low complexity" evidence="1">
    <location>
        <begin position="27"/>
        <end position="46"/>
    </location>
</feature>
<gene>
    <name evidence="2" type="ORF">LY90DRAFT_678020</name>
</gene>
<dbReference type="GO" id="GO:1990269">
    <property type="term" value="F:RNA polymerase II C-terminal domain phosphoserine binding"/>
    <property type="evidence" value="ECO:0007669"/>
    <property type="project" value="TreeGrafter"/>
</dbReference>
<dbReference type="EMBL" id="MCOG01000396">
    <property type="protein sequence ID" value="ORY10219.1"/>
    <property type="molecule type" value="Genomic_DNA"/>
</dbReference>
<keyword evidence="3" id="KW-1185">Reference proteome</keyword>
<dbReference type="PANTHER" id="PTHR23146:SF0">
    <property type="entry name" value="RNA POLYMERASE-ASSOCIATED PROTEIN LEO1"/>
    <property type="match status" value="1"/>
</dbReference>
<dbReference type="PANTHER" id="PTHR23146">
    <property type="entry name" value="LEO1 PROTEIN"/>
    <property type="match status" value="1"/>
</dbReference>
<feature type="region of interest" description="Disordered" evidence="1">
    <location>
        <begin position="1"/>
        <end position="146"/>
    </location>
</feature>
<feature type="compositionally biased region" description="Basic and acidic residues" evidence="1">
    <location>
        <begin position="405"/>
        <end position="423"/>
    </location>
</feature>
<feature type="compositionally biased region" description="Basic and acidic residues" evidence="1">
    <location>
        <begin position="47"/>
        <end position="57"/>
    </location>
</feature>
<dbReference type="GO" id="GO:0032968">
    <property type="term" value="P:positive regulation of transcription elongation by RNA polymerase II"/>
    <property type="evidence" value="ECO:0007669"/>
    <property type="project" value="TreeGrafter"/>
</dbReference>
<reference evidence="2 3" key="1">
    <citation type="submission" date="2016-08" db="EMBL/GenBank/DDBJ databases">
        <title>A Parts List for Fungal Cellulosomes Revealed by Comparative Genomics.</title>
        <authorList>
            <consortium name="DOE Joint Genome Institute"/>
            <person name="Haitjema C.H."/>
            <person name="Gilmore S.P."/>
            <person name="Henske J.K."/>
            <person name="Solomon K.V."/>
            <person name="De Groot R."/>
            <person name="Kuo A."/>
            <person name="Mondo S.J."/>
            <person name="Salamov A.A."/>
            <person name="Labutti K."/>
            <person name="Zhao Z."/>
            <person name="Chiniquy J."/>
            <person name="Barry K."/>
            <person name="Brewer H.M."/>
            <person name="Purvine S.O."/>
            <person name="Wright A.T."/>
            <person name="Boxma B."/>
            <person name="Van Alen T."/>
            <person name="Hackstein J.H."/>
            <person name="Baker S.E."/>
            <person name="Grigoriev I.V."/>
            <person name="O'Malley M.A."/>
        </authorList>
    </citation>
    <scope>NUCLEOTIDE SEQUENCE [LARGE SCALE GENOMIC DNA]</scope>
    <source>
        <strain evidence="2 3">G1</strain>
    </source>
</reference>
<feature type="compositionally biased region" description="Basic and acidic residues" evidence="1">
    <location>
        <begin position="122"/>
        <end position="135"/>
    </location>
</feature>
<dbReference type="AlphaFoldDB" id="A0A1Y1ZJ57"/>
<comment type="caution">
    <text evidence="2">The sequence shown here is derived from an EMBL/GenBank/DDBJ whole genome shotgun (WGS) entry which is preliminary data.</text>
</comment>
<feature type="compositionally biased region" description="Acidic residues" evidence="1">
    <location>
        <begin position="381"/>
        <end position="404"/>
    </location>
</feature>
<feature type="compositionally biased region" description="Basic and acidic residues" evidence="1">
    <location>
        <begin position="315"/>
        <end position="341"/>
    </location>
</feature>
<organism evidence="2 3">
    <name type="scientific">Neocallimastix californiae</name>
    <dbReference type="NCBI Taxonomy" id="1754190"/>
    <lineage>
        <taxon>Eukaryota</taxon>
        <taxon>Fungi</taxon>
        <taxon>Fungi incertae sedis</taxon>
        <taxon>Chytridiomycota</taxon>
        <taxon>Chytridiomycota incertae sedis</taxon>
        <taxon>Neocallimastigomycetes</taxon>
        <taxon>Neocallimastigales</taxon>
        <taxon>Neocallimastigaceae</taxon>
        <taxon>Neocallimastix</taxon>
    </lineage>
</organism>
<dbReference type="OrthoDB" id="20844at2759"/>
<dbReference type="Pfam" id="PF04004">
    <property type="entry name" value="Leo1"/>
    <property type="match status" value="1"/>
</dbReference>
<evidence type="ECO:0000256" key="1">
    <source>
        <dbReference type="SAM" id="MobiDB-lite"/>
    </source>
</evidence>
<evidence type="ECO:0000313" key="3">
    <source>
        <dbReference type="Proteomes" id="UP000193920"/>
    </source>
</evidence>
<proteinExistence type="predicted"/>
<feature type="compositionally biased region" description="Basic and acidic residues" evidence="1">
    <location>
        <begin position="70"/>
        <end position="90"/>
    </location>
</feature>
<sequence>MEEYFGTSSSSEEEERNEIKRSERKQINSIQSSSESENESNNSINNDSDRNSDEMPRKHYRKLKKSSSFNDDRSLNFDSDNEKENARDDLSDINDNDKEDIEMGDLFGEEDEEKSSDEENSDENRNNIISRERSRTRSRSASRSLSPAVEKKIISIDVSVANLEPPSKDNSNIYLAKLPNTLDIEPEPFDPLTYKGVEEEEARLRENVIRWRYKKDKNNNYLPDQKESNARFIKWSDGSLSLLLGDEMYEVNLQEIDSHQYVVVLHSKEGVLQTQAQLTTSMSFQPYGLKSLTHKKLTASIAEKHQRSVKTKMFTGEHNKNDLRQEIKDNRRINQRLERLQQRKNKSKNTENTRAHHNKNKESEDEDDSYSRKSSRYNRYEEEEDIDSDNFVVNDDEYDEEEEEERQRAKEERILKAKREGEKQRRRLEKQKELSRKRKFEEPEEEISNEEEEEETDDNDEDENVTIKKKTKKRQVLMSDDEEEDI</sequence>
<dbReference type="Proteomes" id="UP000193920">
    <property type="component" value="Unassembled WGS sequence"/>
</dbReference>
<dbReference type="GO" id="GO:0006368">
    <property type="term" value="P:transcription elongation by RNA polymerase II"/>
    <property type="evidence" value="ECO:0007669"/>
    <property type="project" value="InterPro"/>
</dbReference>
<feature type="compositionally biased region" description="Low complexity" evidence="1">
    <location>
        <begin position="1"/>
        <end position="10"/>
    </location>
</feature>
<dbReference type="STRING" id="1754190.A0A1Y1ZJ57"/>
<evidence type="ECO:0000313" key="2">
    <source>
        <dbReference type="EMBL" id="ORY10219.1"/>
    </source>
</evidence>
<dbReference type="GO" id="GO:0016593">
    <property type="term" value="C:Cdc73/Paf1 complex"/>
    <property type="evidence" value="ECO:0007669"/>
    <property type="project" value="InterPro"/>
</dbReference>
<feature type="compositionally biased region" description="Acidic residues" evidence="1">
    <location>
        <begin position="91"/>
        <end position="121"/>
    </location>
</feature>
<name>A0A1Y1ZJ57_9FUNG</name>
<dbReference type="InterPro" id="IPR007149">
    <property type="entry name" value="Leo1"/>
</dbReference>